<accession>A0ACC3C914</accession>
<sequence>MMGGRTTGWGAKRWVAGLSAVVAVAAATWGTTGAMESGRGSVTEIATVQPATKQPPVGCSYRTSDGLHINSTVTKQVLLMYGSASDTISFSFRPTNKSEEIESVAITSYKRAIITSVSEAEQNVVGNVGGVPVTNMTFTIGFDGTVGETGYVVEVTTQEDTYTMEGSYEVGGFVLSLDDKIVSGEEKDGLQLGDVVSLASKSLTECSMKWKAFGSTVSSASLDVSTIEIAFKEQEGSTFLKEVEYEDTCSVDGYVDSKLADGCGVGFSPNGNAFAIKTSPYRCGYGQFFVHFTWPEIQLNGEVFETVLIVKFDKSSPPPCVALANTVEVDARGGVVAVEMFNLLNPPQPSDVQKVILTYDGKSYDSDSGKSTLEQPDQTVVFPVSGGTSGETHEATIECAFEDRTIEATYLGGNVQVEVTGEASLAEIKDLPERDGKIIFAVLIEFDRYDPENYTVTTHGKCIAGLIAMLGGDVDGYGLASVRRGSAIPEVLLYADDKEDYDAQVETLKADLDEETCKGQEAMDEPCSDVRFLESYVVASDGSGVSGDGSAVAAASGLATWSIALIAVLGALLVLLLVALALWAVYRRSAEQTESDYSTSGPLGVPDPDDLLYNESVVRDVYGRSNGAGPTAETAAARAREAELREEFPRPPSTSAASGRAETDDASSTYSGLMG</sequence>
<gene>
    <name evidence="1" type="ORF">I4F81_009291</name>
</gene>
<evidence type="ECO:0000313" key="2">
    <source>
        <dbReference type="Proteomes" id="UP000798662"/>
    </source>
</evidence>
<proteinExistence type="predicted"/>
<keyword evidence="2" id="KW-1185">Reference proteome</keyword>
<evidence type="ECO:0000313" key="1">
    <source>
        <dbReference type="EMBL" id="KAK1866776.1"/>
    </source>
</evidence>
<reference evidence="1" key="1">
    <citation type="submission" date="2019-11" db="EMBL/GenBank/DDBJ databases">
        <title>Nori genome reveals adaptations in red seaweeds to the harsh intertidal environment.</title>
        <authorList>
            <person name="Wang D."/>
            <person name="Mao Y."/>
        </authorList>
    </citation>
    <scope>NUCLEOTIDE SEQUENCE</scope>
    <source>
        <tissue evidence="1">Gametophyte</tissue>
    </source>
</reference>
<protein>
    <submittedName>
        <fullName evidence="1">Uncharacterized protein</fullName>
    </submittedName>
</protein>
<dbReference type="Proteomes" id="UP000798662">
    <property type="component" value="Chromosome 2"/>
</dbReference>
<name>A0ACC3C914_PYRYE</name>
<comment type="caution">
    <text evidence="1">The sequence shown here is derived from an EMBL/GenBank/DDBJ whole genome shotgun (WGS) entry which is preliminary data.</text>
</comment>
<organism evidence="1 2">
    <name type="scientific">Pyropia yezoensis</name>
    <name type="common">Susabi-nori</name>
    <name type="synonym">Porphyra yezoensis</name>
    <dbReference type="NCBI Taxonomy" id="2788"/>
    <lineage>
        <taxon>Eukaryota</taxon>
        <taxon>Rhodophyta</taxon>
        <taxon>Bangiophyceae</taxon>
        <taxon>Bangiales</taxon>
        <taxon>Bangiaceae</taxon>
        <taxon>Pyropia</taxon>
    </lineage>
</organism>
<dbReference type="EMBL" id="CM020619">
    <property type="protein sequence ID" value="KAK1866776.1"/>
    <property type="molecule type" value="Genomic_DNA"/>
</dbReference>